<name>A0ABV7BZD9_9PROT</name>
<gene>
    <name evidence="2" type="ORF">ACFOD3_20550</name>
</gene>
<reference evidence="3" key="1">
    <citation type="journal article" date="2019" name="Int. J. Syst. Evol. Microbiol.">
        <title>The Global Catalogue of Microorganisms (GCM) 10K type strain sequencing project: providing services to taxonomists for standard genome sequencing and annotation.</title>
        <authorList>
            <consortium name="The Broad Institute Genomics Platform"/>
            <consortium name="The Broad Institute Genome Sequencing Center for Infectious Disease"/>
            <person name="Wu L."/>
            <person name="Ma J."/>
        </authorList>
    </citation>
    <scope>NUCLEOTIDE SEQUENCE [LARGE SCALE GENOMIC DNA]</scope>
    <source>
        <strain evidence="3">CGMCC 1.16855</strain>
    </source>
</reference>
<dbReference type="RefSeq" id="WP_216838384.1">
    <property type="nucleotide sequence ID" value="NZ_JAFNJS010000006.1"/>
</dbReference>
<sequence length="148" mass="15821">MSLDRTKLAKVLALLASDQPGEQAAALHRASKMLAAAGLRWESLAGPGTDQSAELAAMDNAGRQIAAMLREAQGDIRLLKTLLEAANRKTDELRASNRSLGTLNAALKRRADDLQARLDISTRENAAFRRALGPEAAARAVFAKEVCT</sequence>
<protein>
    <submittedName>
        <fullName evidence="2">Uncharacterized protein</fullName>
    </submittedName>
</protein>
<comment type="caution">
    <text evidence="2">The sequence shown here is derived from an EMBL/GenBank/DDBJ whole genome shotgun (WGS) entry which is preliminary data.</text>
</comment>
<keyword evidence="3" id="KW-1185">Reference proteome</keyword>
<dbReference type="Proteomes" id="UP001595420">
    <property type="component" value="Unassembled WGS sequence"/>
</dbReference>
<evidence type="ECO:0000256" key="1">
    <source>
        <dbReference type="SAM" id="Coils"/>
    </source>
</evidence>
<accession>A0ABV7BZD9</accession>
<evidence type="ECO:0000313" key="2">
    <source>
        <dbReference type="EMBL" id="MFC3002301.1"/>
    </source>
</evidence>
<organism evidence="2 3">
    <name type="scientific">Falsiroseomonas tokyonensis</name>
    <dbReference type="NCBI Taxonomy" id="430521"/>
    <lineage>
        <taxon>Bacteria</taxon>
        <taxon>Pseudomonadati</taxon>
        <taxon>Pseudomonadota</taxon>
        <taxon>Alphaproteobacteria</taxon>
        <taxon>Acetobacterales</taxon>
        <taxon>Roseomonadaceae</taxon>
        <taxon>Falsiroseomonas</taxon>
    </lineage>
</organism>
<dbReference type="EMBL" id="JBHRSB010000006">
    <property type="protein sequence ID" value="MFC3002301.1"/>
    <property type="molecule type" value="Genomic_DNA"/>
</dbReference>
<proteinExistence type="predicted"/>
<feature type="coiled-coil region" evidence="1">
    <location>
        <begin position="69"/>
        <end position="124"/>
    </location>
</feature>
<keyword evidence="1" id="KW-0175">Coiled coil</keyword>
<evidence type="ECO:0000313" key="3">
    <source>
        <dbReference type="Proteomes" id="UP001595420"/>
    </source>
</evidence>